<evidence type="ECO:0000256" key="1">
    <source>
        <dbReference type="SAM" id="Phobius"/>
    </source>
</evidence>
<organism evidence="2 3">
    <name type="scientific">Campylobacter lanienae NCTC 13004</name>
    <dbReference type="NCBI Taxonomy" id="1031753"/>
    <lineage>
        <taxon>Bacteria</taxon>
        <taxon>Pseudomonadati</taxon>
        <taxon>Campylobacterota</taxon>
        <taxon>Epsilonproteobacteria</taxon>
        <taxon>Campylobacterales</taxon>
        <taxon>Campylobacteraceae</taxon>
        <taxon>Campylobacter</taxon>
    </lineage>
</organism>
<sequence length="253" mass="29002">MKKYQLYTLLALILMTIGFTIPVIAYHGVANKIKNNTQIPSYVYPIYNFYTKFQYKNHLIPTEIKNDLAKMIDARVEIGVPSLPVWYVSLEAPNYPKEAFPDGIPVYFHVDGYSGDVHEMNTINHYIGMYPMEYGGNVERAIAPYYLLIATIFMLLYLYYNGKGNFLLLIPTIIAPILFMSAFVGWLYWYGHNMQEWGAFKIKPFMPTALGDGKVAQFTTHSYPAIGFWVMITMSALSILAIFSKNRYLKGNS</sequence>
<keyword evidence="1" id="KW-0472">Membrane</keyword>
<keyword evidence="1" id="KW-1133">Transmembrane helix</keyword>
<name>A0A1X9SNV7_9BACT</name>
<evidence type="ECO:0000313" key="2">
    <source>
        <dbReference type="EMBL" id="ARQ97922.1"/>
    </source>
</evidence>
<feature type="transmembrane region" description="Helical" evidence="1">
    <location>
        <begin position="167"/>
        <end position="189"/>
    </location>
</feature>
<dbReference type="AlphaFoldDB" id="A0A1X9SNV7"/>
<feature type="transmembrane region" description="Helical" evidence="1">
    <location>
        <begin position="142"/>
        <end position="160"/>
    </location>
</feature>
<dbReference type="EMBL" id="CP015578">
    <property type="protein sequence ID" value="ARQ97922.1"/>
    <property type="molecule type" value="Genomic_DNA"/>
</dbReference>
<dbReference type="KEGG" id="clx:CLAN_1198"/>
<protein>
    <submittedName>
        <fullName evidence="2">Putative membrane protein</fullName>
    </submittedName>
</protein>
<keyword evidence="1" id="KW-0812">Transmembrane</keyword>
<dbReference type="GeneID" id="46921666"/>
<dbReference type="RefSeq" id="WP_100590827.1">
    <property type="nucleotide sequence ID" value="NZ_CP015578.1"/>
</dbReference>
<accession>A0A1X9SNV7</accession>
<proteinExistence type="predicted"/>
<feature type="transmembrane region" description="Helical" evidence="1">
    <location>
        <begin position="223"/>
        <end position="243"/>
    </location>
</feature>
<dbReference type="Proteomes" id="UP000202031">
    <property type="component" value="Chromosome"/>
</dbReference>
<reference evidence="3" key="1">
    <citation type="journal article" date="2017" name="Genome Biol. Evol.">
        <title>Comparative Genomic Analysis Identifies a Campylobacter Clade Deficient in Selenium Metabolism.</title>
        <authorList>
            <person name="Miller W.G."/>
            <person name="Yee E."/>
            <person name="Lopes B.S."/>
            <person name="Chapman M.H."/>
            <person name="Huynh S."/>
            <person name="Bono J.L."/>
            <person name="Parker C.T."/>
            <person name="Strachan N.J.C."/>
            <person name="Forbes K.J."/>
        </authorList>
    </citation>
    <scope>NUCLEOTIDE SEQUENCE [LARGE SCALE GENOMIC DNA]</scope>
    <source>
        <strain evidence="3">NCTC 13004</strain>
    </source>
</reference>
<gene>
    <name evidence="2" type="ORF">CLAN_1198</name>
</gene>
<feature type="transmembrane region" description="Helical" evidence="1">
    <location>
        <begin position="7"/>
        <end position="26"/>
    </location>
</feature>
<reference evidence="3" key="2">
    <citation type="journal article" date="2017" name="Genome Biol. Evol.">
        <title>Comparative genomic analysis identifies a Campylobacter clade deficient in selenium metabolism.</title>
        <authorList>
            <person name="Miller W.G."/>
            <person name="Yee E."/>
            <person name="Lopes B.S."/>
            <person name="Chapman M.H."/>
            <person name="Huynh S."/>
            <person name="Bono J.L."/>
            <person name="Parker C.T."/>
            <person name="Strachan N.J.C."/>
            <person name="Forbes K.J."/>
        </authorList>
    </citation>
    <scope>NUCLEOTIDE SEQUENCE [LARGE SCALE GENOMIC DNA]</scope>
    <source>
        <strain evidence="3">NCTC 13004</strain>
    </source>
</reference>
<evidence type="ECO:0000313" key="3">
    <source>
        <dbReference type="Proteomes" id="UP000202031"/>
    </source>
</evidence>